<evidence type="ECO:0000313" key="1">
    <source>
        <dbReference type="EMBL" id="MPN02666.1"/>
    </source>
</evidence>
<sequence length="78" mass="8348">MGIEITAHEHGFTRFVGIGDNTGSHAVAVDGIQTEMGRDKAEISKFGDNKCTTFRIGGAAGGSDFYIGYLRCPHGRFP</sequence>
<gene>
    <name evidence="1" type="ORF">SDC9_149882</name>
</gene>
<dbReference type="EMBL" id="VSSQ01048622">
    <property type="protein sequence ID" value="MPN02666.1"/>
    <property type="molecule type" value="Genomic_DNA"/>
</dbReference>
<name>A0A645EMJ8_9ZZZZ</name>
<protein>
    <submittedName>
        <fullName evidence="1">Uncharacterized protein</fullName>
    </submittedName>
</protein>
<reference evidence="1" key="1">
    <citation type="submission" date="2019-08" db="EMBL/GenBank/DDBJ databases">
        <authorList>
            <person name="Kucharzyk K."/>
            <person name="Murdoch R.W."/>
            <person name="Higgins S."/>
            <person name="Loffler F."/>
        </authorList>
    </citation>
    <scope>NUCLEOTIDE SEQUENCE</scope>
</reference>
<proteinExistence type="predicted"/>
<organism evidence="1">
    <name type="scientific">bioreactor metagenome</name>
    <dbReference type="NCBI Taxonomy" id="1076179"/>
    <lineage>
        <taxon>unclassified sequences</taxon>
        <taxon>metagenomes</taxon>
        <taxon>ecological metagenomes</taxon>
    </lineage>
</organism>
<accession>A0A645EMJ8</accession>
<dbReference type="AlphaFoldDB" id="A0A645EMJ8"/>
<comment type="caution">
    <text evidence="1">The sequence shown here is derived from an EMBL/GenBank/DDBJ whole genome shotgun (WGS) entry which is preliminary data.</text>
</comment>